<dbReference type="Gene3D" id="3.40.50.300">
    <property type="entry name" value="P-loop containing nucleotide triphosphate hydrolases"/>
    <property type="match status" value="1"/>
</dbReference>
<name>A0A0W0VCQ3_9GAMM</name>
<organism evidence="1 2">
    <name type="scientific">Legionella jordanis</name>
    <dbReference type="NCBI Taxonomy" id="456"/>
    <lineage>
        <taxon>Bacteria</taxon>
        <taxon>Pseudomonadati</taxon>
        <taxon>Pseudomonadota</taxon>
        <taxon>Gammaproteobacteria</taxon>
        <taxon>Legionellales</taxon>
        <taxon>Legionellaceae</taxon>
        <taxon>Legionella</taxon>
    </lineage>
</organism>
<evidence type="ECO:0000313" key="2">
    <source>
        <dbReference type="Proteomes" id="UP000055035"/>
    </source>
</evidence>
<dbReference type="Proteomes" id="UP000055035">
    <property type="component" value="Unassembled WGS sequence"/>
</dbReference>
<dbReference type="EMBL" id="LNYJ01000011">
    <property type="protein sequence ID" value="KTD17864.1"/>
    <property type="molecule type" value="Genomic_DNA"/>
</dbReference>
<keyword evidence="2" id="KW-1185">Reference proteome</keyword>
<dbReference type="PANTHER" id="PTHR37816:SF1">
    <property type="entry name" value="TOXIN"/>
    <property type="match status" value="1"/>
</dbReference>
<dbReference type="RefSeq" id="WP_232003968.1">
    <property type="nucleotide sequence ID" value="NZ_CAAAIC010000001.1"/>
</dbReference>
<dbReference type="InterPro" id="IPR027417">
    <property type="entry name" value="P-loop_NTPase"/>
</dbReference>
<accession>A0A0W0VCQ3</accession>
<evidence type="ECO:0000313" key="1">
    <source>
        <dbReference type="EMBL" id="KTD17864.1"/>
    </source>
</evidence>
<comment type="caution">
    <text evidence="1">The sequence shown here is derived from an EMBL/GenBank/DDBJ whole genome shotgun (WGS) entry which is preliminary data.</text>
</comment>
<dbReference type="PATRIC" id="fig|456.5.peg.2326"/>
<sequence>MIKRIMIMGRSGSGKSTFAYQLQQKMKLPLHHLDKYFFTDFWVERDYQQFLDIQQSLVAQEQWIIDGNAIQSFEMRYKRAQICIYFNFPKYLCFWRVFRRFCFKDKRIDDRPENCPETISWSLIKYMWNFEHRVAPILSRLKSDYPKVCFVEVCSDRDLKHIDKLLGLKRQQRITEFD</sequence>
<protein>
    <submittedName>
        <fullName evidence="1">Topology modulation protein</fullName>
    </submittedName>
</protein>
<proteinExistence type="predicted"/>
<dbReference type="SUPFAM" id="SSF52540">
    <property type="entry name" value="P-loop containing nucleoside triphosphate hydrolases"/>
    <property type="match status" value="1"/>
</dbReference>
<reference evidence="1 2" key="1">
    <citation type="submission" date="2015-11" db="EMBL/GenBank/DDBJ databases">
        <title>Genomic analysis of 38 Legionella species identifies large and diverse effector repertoires.</title>
        <authorList>
            <person name="Burstein D."/>
            <person name="Amaro F."/>
            <person name="Zusman T."/>
            <person name="Lifshitz Z."/>
            <person name="Cohen O."/>
            <person name="Gilbert J.A."/>
            <person name="Pupko T."/>
            <person name="Shuman H.A."/>
            <person name="Segal G."/>
        </authorList>
    </citation>
    <scope>NUCLEOTIDE SEQUENCE [LARGE SCALE GENOMIC DNA]</scope>
    <source>
        <strain evidence="1 2">BL-540</strain>
    </source>
</reference>
<dbReference type="PANTHER" id="PTHR37816">
    <property type="entry name" value="YALI0E33011P"/>
    <property type="match status" value="1"/>
</dbReference>
<dbReference type="STRING" id="456.Ljor_2170"/>
<gene>
    <name evidence="1" type="ORF">Ljor_2170</name>
</gene>
<dbReference type="AlphaFoldDB" id="A0A0W0VCQ3"/>
<dbReference type="InterPro" id="IPR052922">
    <property type="entry name" value="Cytidylate_Kinase-2"/>
</dbReference>